<evidence type="ECO:0000313" key="1">
    <source>
        <dbReference type="EMBL" id="QIB41314.1"/>
    </source>
</evidence>
<dbReference type="EMBL" id="CP048637">
    <property type="protein sequence ID" value="QIB41314.1"/>
    <property type="molecule type" value="Genomic_DNA"/>
</dbReference>
<name>A0A7L5BR75_9HYPH</name>
<dbReference type="RefSeq" id="WP_164056916.1">
    <property type="nucleotide sequence ID" value="NZ_CP048637.1"/>
</dbReference>
<keyword evidence="2" id="KW-1185">Reference proteome</keyword>
<keyword evidence="1" id="KW-0614">Plasmid</keyword>
<dbReference type="Proteomes" id="UP000464865">
    <property type="component" value="Plasmid p5"/>
</dbReference>
<dbReference type="KEGG" id="roy:G3A56_26140"/>
<dbReference type="AlphaFoldDB" id="A0A7L5BR75"/>
<evidence type="ECO:0000313" key="2">
    <source>
        <dbReference type="Proteomes" id="UP000464865"/>
    </source>
</evidence>
<organism evidence="1 2">
    <name type="scientific">Rhizobium oryzihabitans</name>
    <dbReference type="NCBI Taxonomy" id="2267833"/>
    <lineage>
        <taxon>Bacteria</taxon>
        <taxon>Pseudomonadati</taxon>
        <taxon>Pseudomonadota</taxon>
        <taxon>Alphaproteobacteria</taxon>
        <taxon>Hyphomicrobiales</taxon>
        <taxon>Rhizobiaceae</taxon>
        <taxon>Rhizobium/Agrobacterium group</taxon>
        <taxon>Rhizobium</taxon>
    </lineage>
</organism>
<gene>
    <name evidence="1" type="ORF">G3A56_26140</name>
</gene>
<geneLocation type="plasmid" evidence="1 2">
    <name>p5</name>
</geneLocation>
<proteinExistence type="predicted"/>
<reference evidence="1 2" key="1">
    <citation type="submission" date="2020-02" db="EMBL/GenBank/DDBJ databases">
        <title>Plant-Promoting Endophytic Bacterium Rhizobium oryzihabitans sp. nov., Isolated from the Root of Rice.</title>
        <authorList>
            <person name="zhao J."/>
            <person name="Zhang G."/>
        </authorList>
    </citation>
    <scope>NUCLEOTIDE SEQUENCE [LARGE SCALE GENOMIC DNA]</scope>
    <source>
        <strain evidence="1 2">M15</strain>
        <plasmid evidence="1 2">p5</plasmid>
    </source>
</reference>
<protein>
    <submittedName>
        <fullName evidence="1">Uncharacterized protein</fullName>
    </submittedName>
</protein>
<sequence>MVVEEGGDAFPLAKQYLDLRSRRDVVIISPEFHGNVSGIGSQVGFPIDFGDQPLVEIIVNGLPHAEELTILQKSLWIDTMILENVRVDMHLPSPLSEQFSGFSLLINWHPSGDGRQL</sequence>
<accession>A0A7L5BR75</accession>